<evidence type="ECO:0000313" key="2">
    <source>
        <dbReference type="EMBL" id="PWI26311.1"/>
    </source>
</evidence>
<sequence>MKNINILALICLVFSIASFIPLVIFNIDSSLWLFTFILAPIGAILALWGSNYFLLIINVIMFFAVFLIMYGLEFIQKYFSV</sequence>
<dbReference type="EMBL" id="QFVR01000003">
    <property type="protein sequence ID" value="PWI26311.1"/>
    <property type="molecule type" value="Genomic_DNA"/>
</dbReference>
<dbReference type="Proteomes" id="UP000245938">
    <property type="component" value="Unassembled WGS sequence"/>
</dbReference>
<dbReference type="RefSeq" id="WP_109304916.1">
    <property type="nucleotide sequence ID" value="NZ_BJUF01000046.1"/>
</dbReference>
<feature type="transmembrane region" description="Helical" evidence="1">
    <location>
        <begin position="55"/>
        <end position="75"/>
    </location>
</feature>
<reference evidence="2 3" key="1">
    <citation type="submission" date="2018-05" db="EMBL/GenBank/DDBJ databases">
        <title>Kurthia sibirica genome sequence.</title>
        <authorList>
            <person name="Maclea K.S."/>
            <person name="Goen A.E."/>
        </authorList>
    </citation>
    <scope>NUCLEOTIDE SEQUENCE [LARGE SCALE GENOMIC DNA]</scope>
    <source>
        <strain evidence="2 3">ATCC 49154</strain>
    </source>
</reference>
<evidence type="ECO:0008006" key="4">
    <source>
        <dbReference type="Google" id="ProtNLM"/>
    </source>
</evidence>
<keyword evidence="1" id="KW-1133">Transmembrane helix</keyword>
<organism evidence="2 3">
    <name type="scientific">Kurthia sibirica</name>
    <dbReference type="NCBI Taxonomy" id="202750"/>
    <lineage>
        <taxon>Bacteria</taxon>
        <taxon>Bacillati</taxon>
        <taxon>Bacillota</taxon>
        <taxon>Bacilli</taxon>
        <taxon>Bacillales</taxon>
        <taxon>Caryophanaceae</taxon>
        <taxon>Kurthia</taxon>
    </lineage>
</organism>
<comment type="caution">
    <text evidence="2">The sequence shown here is derived from an EMBL/GenBank/DDBJ whole genome shotgun (WGS) entry which is preliminary data.</text>
</comment>
<proteinExistence type="predicted"/>
<feature type="transmembrane region" description="Helical" evidence="1">
    <location>
        <begin position="6"/>
        <end position="24"/>
    </location>
</feature>
<name>A0A2U3AP55_9BACL</name>
<keyword evidence="1" id="KW-0812">Transmembrane</keyword>
<keyword evidence="1" id="KW-0472">Membrane</keyword>
<feature type="transmembrane region" description="Helical" evidence="1">
    <location>
        <begin position="31"/>
        <end position="49"/>
    </location>
</feature>
<gene>
    <name evidence="2" type="ORF">DEX24_02960</name>
</gene>
<dbReference type="AlphaFoldDB" id="A0A2U3AP55"/>
<evidence type="ECO:0000256" key="1">
    <source>
        <dbReference type="SAM" id="Phobius"/>
    </source>
</evidence>
<keyword evidence="3" id="KW-1185">Reference proteome</keyword>
<accession>A0A2U3AP55</accession>
<protein>
    <recommendedName>
        <fullName evidence="4">DUF2651 domain-containing protein</fullName>
    </recommendedName>
</protein>
<evidence type="ECO:0000313" key="3">
    <source>
        <dbReference type="Proteomes" id="UP000245938"/>
    </source>
</evidence>